<feature type="compositionally biased region" description="Polar residues" evidence="7">
    <location>
        <begin position="328"/>
        <end position="344"/>
    </location>
</feature>
<evidence type="ECO:0000256" key="1">
    <source>
        <dbReference type="ARBA" id="ARBA00004141"/>
    </source>
</evidence>
<dbReference type="Pfam" id="PF02714">
    <property type="entry name" value="RSN1_7TM"/>
    <property type="match status" value="1"/>
</dbReference>
<dbReference type="InterPro" id="IPR045122">
    <property type="entry name" value="Csc1-like"/>
</dbReference>
<evidence type="ECO:0000256" key="3">
    <source>
        <dbReference type="ARBA" id="ARBA00022448"/>
    </source>
</evidence>
<dbReference type="Pfam" id="PF12621">
    <property type="entry name" value="PHM7_ext"/>
    <property type="match status" value="1"/>
</dbReference>
<feature type="transmembrane region" description="Helical" evidence="8">
    <location>
        <begin position="619"/>
        <end position="647"/>
    </location>
</feature>
<feature type="transmembrane region" description="Helical" evidence="8">
    <location>
        <begin position="574"/>
        <end position="598"/>
    </location>
</feature>
<comment type="caution">
    <text evidence="13">The sequence shown here is derived from an EMBL/GenBank/DDBJ whole genome shotgun (WGS) entry which is preliminary data.</text>
</comment>
<feature type="compositionally biased region" description="Low complexity" evidence="7">
    <location>
        <begin position="887"/>
        <end position="900"/>
    </location>
</feature>
<evidence type="ECO:0000259" key="10">
    <source>
        <dbReference type="Pfam" id="PF12621"/>
    </source>
</evidence>
<feature type="compositionally biased region" description="Pro residues" evidence="7">
    <location>
        <begin position="863"/>
        <end position="876"/>
    </location>
</feature>
<evidence type="ECO:0000256" key="6">
    <source>
        <dbReference type="ARBA" id="ARBA00023136"/>
    </source>
</evidence>
<accession>A0AAE0PGN7</accession>
<dbReference type="InterPro" id="IPR027815">
    <property type="entry name" value="CSC1/OSCA1-like_cyt"/>
</dbReference>
<sequence>MEWLSEFHSNLWKRAADEWNRNSFKFPINESEDPRVGSGRDGADGGTVSHSLGGNDEDPASLSALGSTFVPVLIYAAICLLIFFTCRRKCTRTYAPRSIKQLREPEHPAPHLPNGWFDWIKPFWKIDDDYILNNCSLDGYLFLRFLRILSVICFAGLAISWPILLPVNATGGNLQKQLDKLTMGNIKLPSKYYAHVVVAWLFFGFVLFMVCRECIYYINLRQAYLLSPNMSKRLSARTVLFTCIPKPYLDEAKLKKLFGDSVKNIWIPKNTNYLRGLVEDRDDVAERLEKAEIELIKKANAVRMKNIREGKGAPLFTDEMKTDDPESSKTSSFSLPRSNDSTQDGDLEKGKADPIRVRMSERRTEAPPPIPVDETEPAVLPGEDPSAPKKPEDDLGPEYQHPYGYPANLPDVRGSVAAIYLRANDRPHHRPLHNFGRRVDTIRWTRARLKVLNKDIWKLRRKFRSGDGQPLSSAFIEFDSQASAEAAYQILAHHQPMHMSPRYIGVRPEQVIWSALRIRWWERIMRQFLMLGLVVVAIIFWSIPSAAVGIVSNIEFLSKNIPFLFWIPLLPKVILGVIKGLLPAIALSMLMAIVPAGLRVCARIAGCPSHALVELYCQSAYFAFQVIQVFLVTTITSAASAAIMDVIKEPLKAPDLLAQNLPKASNFYLSYILVQCLGAGAARLANVGDLFRHDVMNNFAVDPRKTYYRWRKLTPIHWGAVYPRFTNMGVIALAYSCISPLILVFAAFGMLFVSVVYRYSLIYIYDDSQLDTKGLLYPRALLHLMVGLYIAEICLIGLFALKKAFGPMLLMILFFGFCAITHYSLSSALSPLLASLPQTLAKEKQHGQIAEDGDGDDHILPSAPQPTPLGPAPLDPTPGLSGSAADYYNTTTTPSSNIPTEVLGGSAADYYTSTSFDYTDPSSDPSDPEPPGLYDSDTFDPDTTGLRGLEGSSSLRYSLTQFAKTTLQSHLSTLKASANGTGPPGRLSPFTRLLFQIHRFLTPDPTITNPNLIQRWLHPSVYADFRTLAKKLGNGPGPGPDEWELPRGYEIKRGYYPPEMWKAAPRLWIPRDRARVSRQEVRHNVVAGVWCSDGGCWLDDGSWTGEEAEWERPRETRLNVNGAGEGGEDCGRRDDTRDDTTRERDESRDGSREASGETETTLGRGALDETSNPNGMKDAPGENEEPNKPNEPKQPKQPAPEPGEKGIIDLPIESAAVVGKKVKGIWKGAAKEAAKVGQEAKKATGRVKPGRVRVRFRVEEGPMGEERWLF</sequence>
<feature type="region of interest" description="Disordered" evidence="7">
    <location>
        <begin position="313"/>
        <end position="400"/>
    </location>
</feature>
<dbReference type="GO" id="GO:0005886">
    <property type="term" value="C:plasma membrane"/>
    <property type="evidence" value="ECO:0007669"/>
    <property type="project" value="TreeGrafter"/>
</dbReference>
<feature type="compositionally biased region" description="Low complexity" evidence="7">
    <location>
        <begin position="914"/>
        <end position="925"/>
    </location>
</feature>
<dbReference type="InterPro" id="IPR022257">
    <property type="entry name" value="PHM7_ext"/>
</dbReference>
<dbReference type="InterPro" id="IPR003864">
    <property type="entry name" value="CSC1/OSCA1-like_7TM"/>
</dbReference>
<gene>
    <name evidence="13" type="ORF">B0T20DRAFT_392525</name>
</gene>
<feature type="compositionally biased region" description="Basic and acidic residues" evidence="7">
    <location>
        <begin position="318"/>
        <end position="327"/>
    </location>
</feature>
<feature type="domain" description="CSC1/OSCA1-like 7TM region" evidence="9">
    <location>
        <begin position="526"/>
        <end position="799"/>
    </location>
</feature>
<feature type="transmembrane region" description="Helical" evidence="8">
    <location>
        <begin position="145"/>
        <end position="164"/>
    </location>
</feature>
<comment type="similarity">
    <text evidence="2">Belongs to the CSC1 (TC 1.A.17) family.</text>
</comment>
<feature type="region of interest" description="Disordered" evidence="7">
    <location>
        <begin position="30"/>
        <end position="51"/>
    </location>
</feature>
<evidence type="ECO:0000259" key="11">
    <source>
        <dbReference type="Pfam" id="PF13967"/>
    </source>
</evidence>
<feature type="region of interest" description="Disordered" evidence="7">
    <location>
        <begin position="844"/>
        <end position="902"/>
    </location>
</feature>
<dbReference type="Proteomes" id="UP001281003">
    <property type="component" value="Unassembled WGS sequence"/>
</dbReference>
<proteinExistence type="inferred from homology"/>
<organism evidence="13 14">
    <name type="scientific">Sordaria brevicollis</name>
    <dbReference type="NCBI Taxonomy" id="83679"/>
    <lineage>
        <taxon>Eukaryota</taxon>
        <taxon>Fungi</taxon>
        <taxon>Dikarya</taxon>
        <taxon>Ascomycota</taxon>
        <taxon>Pezizomycotina</taxon>
        <taxon>Sordariomycetes</taxon>
        <taxon>Sordariomycetidae</taxon>
        <taxon>Sordariales</taxon>
        <taxon>Sordariaceae</taxon>
        <taxon>Sordaria</taxon>
    </lineage>
</organism>
<feature type="transmembrane region" description="Helical" evidence="8">
    <location>
        <begin position="528"/>
        <end position="554"/>
    </location>
</feature>
<evidence type="ECO:0000313" key="14">
    <source>
        <dbReference type="Proteomes" id="UP001281003"/>
    </source>
</evidence>
<evidence type="ECO:0000256" key="8">
    <source>
        <dbReference type="SAM" id="Phobius"/>
    </source>
</evidence>
<comment type="subcellular location">
    <subcellularLocation>
        <location evidence="1">Membrane</location>
        <topology evidence="1">Multi-pass membrane protein</topology>
    </subcellularLocation>
</comment>
<protein>
    <recommendedName>
        <fullName evidence="15">DUF221-domain-containing protein</fullName>
    </recommendedName>
</protein>
<evidence type="ECO:0000256" key="5">
    <source>
        <dbReference type="ARBA" id="ARBA00022989"/>
    </source>
</evidence>
<reference evidence="13" key="1">
    <citation type="journal article" date="2023" name="Mol. Phylogenet. Evol.">
        <title>Genome-scale phylogeny and comparative genomics of the fungal order Sordariales.</title>
        <authorList>
            <person name="Hensen N."/>
            <person name="Bonometti L."/>
            <person name="Westerberg I."/>
            <person name="Brannstrom I.O."/>
            <person name="Guillou S."/>
            <person name="Cros-Aarteil S."/>
            <person name="Calhoun S."/>
            <person name="Haridas S."/>
            <person name="Kuo A."/>
            <person name="Mondo S."/>
            <person name="Pangilinan J."/>
            <person name="Riley R."/>
            <person name="LaButti K."/>
            <person name="Andreopoulos B."/>
            <person name="Lipzen A."/>
            <person name="Chen C."/>
            <person name="Yan M."/>
            <person name="Daum C."/>
            <person name="Ng V."/>
            <person name="Clum A."/>
            <person name="Steindorff A."/>
            <person name="Ohm R.A."/>
            <person name="Martin F."/>
            <person name="Silar P."/>
            <person name="Natvig D.O."/>
            <person name="Lalanne C."/>
            <person name="Gautier V."/>
            <person name="Ament-Velasquez S.L."/>
            <person name="Kruys A."/>
            <person name="Hutchinson M.I."/>
            <person name="Powell A.J."/>
            <person name="Barry K."/>
            <person name="Miller A.N."/>
            <person name="Grigoriev I.V."/>
            <person name="Debuchy R."/>
            <person name="Gladieux P."/>
            <person name="Hiltunen Thoren M."/>
            <person name="Johannesson H."/>
        </authorList>
    </citation>
    <scope>NUCLEOTIDE SEQUENCE</scope>
    <source>
        <strain evidence="13">FGSC 1904</strain>
    </source>
</reference>
<feature type="region of interest" description="Disordered" evidence="7">
    <location>
        <begin position="914"/>
        <end position="946"/>
    </location>
</feature>
<dbReference type="InterPro" id="IPR032880">
    <property type="entry name" value="CSC1/OSCA1-like_N"/>
</dbReference>
<evidence type="ECO:0000313" key="13">
    <source>
        <dbReference type="EMBL" id="KAK3399509.1"/>
    </source>
</evidence>
<evidence type="ECO:0000259" key="9">
    <source>
        <dbReference type="Pfam" id="PF02714"/>
    </source>
</evidence>
<dbReference type="EMBL" id="JAUTDP010000005">
    <property type="protein sequence ID" value="KAK3399509.1"/>
    <property type="molecule type" value="Genomic_DNA"/>
</dbReference>
<evidence type="ECO:0000259" key="12">
    <source>
        <dbReference type="Pfam" id="PF14703"/>
    </source>
</evidence>
<feature type="transmembrane region" description="Helical" evidence="8">
    <location>
        <begin position="62"/>
        <end position="84"/>
    </location>
</feature>
<feature type="domain" description="CSC1/OSCA1-like cytosolic" evidence="12">
    <location>
        <begin position="236"/>
        <end position="514"/>
    </location>
</feature>
<reference evidence="13" key="2">
    <citation type="submission" date="2023-07" db="EMBL/GenBank/DDBJ databases">
        <authorList>
            <consortium name="Lawrence Berkeley National Laboratory"/>
            <person name="Haridas S."/>
            <person name="Hensen N."/>
            <person name="Bonometti L."/>
            <person name="Westerberg I."/>
            <person name="Brannstrom I.O."/>
            <person name="Guillou S."/>
            <person name="Cros-Aarteil S."/>
            <person name="Calhoun S."/>
            <person name="Kuo A."/>
            <person name="Mondo S."/>
            <person name="Pangilinan J."/>
            <person name="Riley R."/>
            <person name="LaButti K."/>
            <person name="Andreopoulos B."/>
            <person name="Lipzen A."/>
            <person name="Chen C."/>
            <person name="Yanf M."/>
            <person name="Daum C."/>
            <person name="Ng V."/>
            <person name="Clum A."/>
            <person name="Steindorff A."/>
            <person name="Ohm R."/>
            <person name="Martin F."/>
            <person name="Silar P."/>
            <person name="Natvig D."/>
            <person name="Lalanne C."/>
            <person name="Gautier V."/>
            <person name="Ament-velasquez S.L."/>
            <person name="Kruys A."/>
            <person name="Hutchinson M.I."/>
            <person name="Powell A.J."/>
            <person name="Barry K."/>
            <person name="Miller A.N."/>
            <person name="Grigoriev I.V."/>
            <person name="Debuchy R."/>
            <person name="Gladieux P."/>
            <person name="Thoren M.H."/>
            <person name="Johannesson H."/>
        </authorList>
    </citation>
    <scope>NUCLEOTIDE SEQUENCE</scope>
    <source>
        <strain evidence="13">FGSC 1904</strain>
    </source>
</reference>
<feature type="compositionally biased region" description="Basic and acidic residues" evidence="7">
    <location>
        <begin position="346"/>
        <end position="365"/>
    </location>
</feature>
<keyword evidence="3" id="KW-0813">Transport</keyword>
<feature type="transmembrane region" description="Helical" evidence="8">
    <location>
        <begin position="192"/>
        <end position="211"/>
    </location>
</feature>
<dbReference type="PANTHER" id="PTHR13018">
    <property type="entry name" value="PROBABLE MEMBRANE PROTEIN DUF221-RELATED"/>
    <property type="match status" value="1"/>
</dbReference>
<keyword evidence="4 8" id="KW-0812">Transmembrane</keyword>
<keyword evidence="14" id="KW-1185">Reference proteome</keyword>
<dbReference type="AlphaFoldDB" id="A0AAE0PGN7"/>
<feature type="domain" description="10TM putative phosphate transporter extracellular tail" evidence="10">
    <location>
        <begin position="1016"/>
        <end position="1100"/>
    </location>
</feature>
<feature type="compositionally biased region" description="Basic and acidic residues" evidence="7">
    <location>
        <begin position="1129"/>
        <end position="1155"/>
    </location>
</feature>
<feature type="region of interest" description="Disordered" evidence="7">
    <location>
        <begin position="1105"/>
        <end position="1208"/>
    </location>
</feature>
<feature type="transmembrane region" description="Helical" evidence="8">
    <location>
        <begin position="808"/>
        <end position="825"/>
    </location>
</feature>
<evidence type="ECO:0008006" key="15">
    <source>
        <dbReference type="Google" id="ProtNLM"/>
    </source>
</evidence>
<evidence type="ECO:0000256" key="7">
    <source>
        <dbReference type="SAM" id="MobiDB-lite"/>
    </source>
</evidence>
<keyword evidence="6 8" id="KW-0472">Membrane</keyword>
<dbReference type="GO" id="GO:0005227">
    <property type="term" value="F:calcium-activated cation channel activity"/>
    <property type="evidence" value="ECO:0007669"/>
    <property type="project" value="InterPro"/>
</dbReference>
<feature type="domain" description="CSC1/OSCA1-like N-terminal transmembrane" evidence="11">
    <location>
        <begin position="65"/>
        <end position="213"/>
    </location>
</feature>
<dbReference type="Pfam" id="PF13967">
    <property type="entry name" value="RSN1_TM"/>
    <property type="match status" value="1"/>
</dbReference>
<dbReference type="PANTHER" id="PTHR13018:SF53">
    <property type="entry name" value="DUF221 DOMAIN PROTEIN"/>
    <property type="match status" value="1"/>
</dbReference>
<feature type="transmembrane region" description="Helical" evidence="8">
    <location>
        <begin position="667"/>
        <end position="686"/>
    </location>
</feature>
<feature type="transmembrane region" description="Helical" evidence="8">
    <location>
        <begin position="780"/>
        <end position="801"/>
    </location>
</feature>
<keyword evidence="5 8" id="KW-1133">Transmembrane helix</keyword>
<feature type="transmembrane region" description="Helical" evidence="8">
    <location>
        <begin position="732"/>
        <end position="760"/>
    </location>
</feature>
<dbReference type="Pfam" id="PF14703">
    <property type="entry name" value="PHM7_cyt"/>
    <property type="match status" value="1"/>
</dbReference>
<evidence type="ECO:0000256" key="4">
    <source>
        <dbReference type="ARBA" id="ARBA00022692"/>
    </source>
</evidence>
<evidence type="ECO:0000256" key="2">
    <source>
        <dbReference type="ARBA" id="ARBA00007779"/>
    </source>
</evidence>
<feature type="compositionally biased region" description="Basic and acidic residues" evidence="7">
    <location>
        <begin position="1185"/>
        <end position="1194"/>
    </location>
</feature>
<name>A0AAE0PGN7_SORBR</name>